<accession>A0A220MF89</accession>
<dbReference type="Proteomes" id="UP000197781">
    <property type="component" value="Chromosome"/>
</dbReference>
<gene>
    <name evidence="2" type="ORF">BP422_09015</name>
</gene>
<feature type="signal peptide" evidence="1">
    <location>
        <begin position="1"/>
        <end position="41"/>
    </location>
</feature>
<protein>
    <recommendedName>
        <fullName evidence="4">Necrosis inducing protein (NPP1)</fullName>
    </recommendedName>
</protein>
<dbReference type="Gene3D" id="2.60.20.10">
    <property type="entry name" value="Crystallins"/>
    <property type="match status" value="2"/>
</dbReference>
<dbReference type="InterPro" id="IPR011024">
    <property type="entry name" value="G_crystallin-like"/>
</dbReference>
<proteinExistence type="predicted"/>
<evidence type="ECO:0000256" key="1">
    <source>
        <dbReference type="SAM" id="SignalP"/>
    </source>
</evidence>
<dbReference type="PANTHER" id="PTHR33657">
    <property type="entry name" value="DOMAIN PROTEIN, PUTATIVE (AFU_ORTHOLOGUE AFUA_5G00600)-RELATED"/>
    <property type="match status" value="1"/>
</dbReference>
<keyword evidence="1" id="KW-0732">Signal</keyword>
<name>A0A220MF89_9BACL</name>
<dbReference type="InterPro" id="IPR008701">
    <property type="entry name" value="NPP1"/>
</dbReference>
<dbReference type="AlphaFoldDB" id="A0A220MF89"/>
<dbReference type="KEGG" id="bfm:BP422_09015"/>
<sequence>MLIPKNFKEGFKINTKKAISKAVAVSIFLLSVLLNAGNASADVISSLPQNASQLELEFAPLYDYDKDGCYATSAITPEGRTNPGLALGGDVNGSCRDPRQLENSNTYSRSKTNNGWTAIMYASYFEKDQSTLGPAASGHRHDWEHVVVWIQDNQIQYVSRSEHRGWKVDPRSTVLFENNHPKVVYHKDGGSTHFIRLANSNDEPPENYTGKWFSPPLVGWDGYPSVNVRNTLMQTDFGSATIKINDERFNDALNNAKPPGITFDAYADDSKRNFVTFFEDYSGTGQSFSDSVSRNWVGSYPGGAYFEDKISSVKLDPHTRLVGYQHSNKGGYRHTIINDSNDVKTYDLTTFNDTISSYEIDPLPQHSVTFLQHPYNNNGNSGHHYTETVSQPSFANSPIGSSFNDMASTVIVGAYTKVELFEHANYGGAKKEYVNDTNAEQVFILEGFHDKASSFKISNTR</sequence>
<reference evidence="2 3" key="1">
    <citation type="submission" date="2016-11" db="EMBL/GenBank/DDBJ databases">
        <authorList>
            <person name="Jaros S."/>
            <person name="Januszkiewicz K."/>
            <person name="Wedrychowicz H."/>
        </authorList>
    </citation>
    <scope>NUCLEOTIDE SEQUENCE [LARGE SCALE GENOMIC DNA]</scope>
    <source>
        <strain evidence="2 3">NF2</strain>
    </source>
</reference>
<dbReference type="SUPFAM" id="SSF49695">
    <property type="entry name" value="gamma-Crystallin-like"/>
    <property type="match status" value="2"/>
</dbReference>
<dbReference type="PANTHER" id="PTHR33657:SF6">
    <property type="entry name" value="SECRETED PROTEIN"/>
    <property type="match status" value="1"/>
</dbReference>
<evidence type="ECO:0008006" key="4">
    <source>
        <dbReference type="Google" id="ProtNLM"/>
    </source>
</evidence>
<feature type="chain" id="PRO_5012781485" description="Necrosis inducing protein (NPP1)" evidence="1">
    <location>
        <begin position="42"/>
        <end position="461"/>
    </location>
</feature>
<dbReference type="EMBL" id="CP018145">
    <property type="protein sequence ID" value="ASJ53681.1"/>
    <property type="molecule type" value="Genomic_DNA"/>
</dbReference>
<evidence type="ECO:0000313" key="2">
    <source>
        <dbReference type="EMBL" id="ASJ53681.1"/>
    </source>
</evidence>
<dbReference type="Pfam" id="PF05630">
    <property type="entry name" value="NPP1"/>
    <property type="match status" value="1"/>
</dbReference>
<evidence type="ECO:0000313" key="3">
    <source>
        <dbReference type="Proteomes" id="UP000197781"/>
    </source>
</evidence>
<dbReference type="RefSeq" id="WP_236841334.1">
    <property type="nucleotide sequence ID" value="NZ_CP018145.1"/>
</dbReference>
<organism evidence="2 3">
    <name type="scientific">Brevibacillus formosus</name>
    <dbReference type="NCBI Taxonomy" id="54913"/>
    <lineage>
        <taxon>Bacteria</taxon>
        <taxon>Bacillati</taxon>
        <taxon>Bacillota</taxon>
        <taxon>Bacilli</taxon>
        <taxon>Bacillales</taxon>
        <taxon>Paenibacillaceae</taxon>
        <taxon>Brevibacillus</taxon>
    </lineage>
</organism>